<feature type="domain" description="Bacterial SCP orthologue" evidence="2">
    <location>
        <begin position="147"/>
        <end position="239"/>
    </location>
</feature>
<dbReference type="SUPFAM" id="SSF109854">
    <property type="entry name" value="DinB/YfiT-like putative metalloenzymes"/>
    <property type="match status" value="1"/>
</dbReference>
<dbReference type="InterPro" id="IPR017517">
    <property type="entry name" value="Maleyloyr_isom"/>
</dbReference>
<proteinExistence type="predicted"/>
<gene>
    <name evidence="3" type="ORF">SAMN05216251_11793</name>
</gene>
<organism evidence="3 4">
    <name type="scientific">Actinacidiphila alni</name>
    <dbReference type="NCBI Taxonomy" id="380248"/>
    <lineage>
        <taxon>Bacteria</taxon>
        <taxon>Bacillati</taxon>
        <taxon>Actinomycetota</taxon>
        <taxon>Actinomycetes</taxon>
        <taxon>Kitasatosporales</taxon>
        <taxon>Streptomycetaceae</taxon>
        <taxon>Actinacidiphila</taxon>
    </lineage>
</organism>
<feature type="domain" description="Mycothiol-dependent maleylpyruvate isomerase metal-binding" evidence="1">
    <location>
        <begin position="3"/>
        <end position="137"/>
    </location>
</feature>
<name>A0A1I2JHG9_9ACTN</name>
<accession>A0A1I2JHG9</accession>
<dbReference type="EMBL" id="FONG01000017">
    <property type="protein sequence ID" value="SFF52131.1"/>
    <property type="molecule type" value="Genomic_DNA"/>
</dbReference>
<evidence type="ECO:0000313" key="3">
    <source>
        <dbReference type="EMBL" id="SFF52131.1"/>
    </source>
</evidence>
<dbReference type="NCBIfam" id="TIGR03083">
    <property type="entry name" value="maleylpyruvate isomerase family mycothiol-dependent enzyme"/>
    <property type="match status" value="1"/>
</dbReference>
<sequence>MGAVVGGLGERELAGESGLPGWDVRTLVAHVVRQIVVLPRYVAEAVPAGRAKVTGLDTWAVSTAGIADRLDVTTREAAAAMGDPAEAVRAAAGELAGCRERALRTDLVVPQVFGGMRALDFTVTRLVELVVHSDDLARATGVDVPLDRQAVAAVVRLLADALAARTPGNSVEVRIPPYAAVQCVPGPRHTRGTPPNVVETDPLTWIRLATGRTTWAEQIEASAVTASGERADLAPYLPVMR</sequence>
<evidence type="ECO:0000259" key="1">
    <source>
        <dbReference type="Pfam" id="PF11716"/>
    </source>
</evidence>
<dbReference type="GO" id="GO:0046872">
    <property type="term" value="F:metal ion binding"/>
    <property type="evidence" value="ECO:0007669"/>
    <property type="project" value="InterPro"/>
</dbReference>
<evidence type="ECO:0000259" key="2">
    <source>
        <dbReference type="Pfam" id="PF17844"/>
    </source>
</evidence>
<reference evidence="3 4" key="1">
    <citation type="submission" date="2016-10" db="EMBL/GenBank/DDBJ databases">
        <authorList>
            <person name="de Groot N.N."/>
        </authorList>
    </citation>
    <scope>NUCLEOTIDE SEQUENCE [LARGE SCALE GENOMIC DNA]</scope>
    <source>
        <strain evidence="3 4">CGMCC 4.3510</strain>
    </source>
</reference>
<dbReference type="AlphaFoldDB" id="A0A1I2JHG9"/>
<evidence type="ECO:0000313" key="4">
    <source>
        <dbReference type="Proteomes" id="UP000199323"/>
    </source>
</evidence>
<dbReference type="Pfam" id="PF17844">
    <property type="entry name" value="SCP_3"/>
    <property type="match status" value="1"/>
</dbReference>
<dbReference type="InterPro" id="IPR041629">
    <property type="entry name" value="SCP_3"/>
</dbReference>
<protein>
    <submittedName>
        <fullName evidence="3">TIGR03083 family protein</fullName>
    </submittedName>
</protein>
<dbReference type="InterPro" id="IPR024344">
    <property type="entry name" value="MDMPI_metal-binding"/>
</dbReference>
<dbReference type="InterPro" id="IPR034660">
    <property type="entry name" value="DinB/YfiT-like"/>
</dbReference>
<dbReference type="Gene3D" id="3.30.1050.40">
    <property type="match status" value="1"/>
</dbReference>
<dbReference type="Pfam" id="PF11716">
    <property type="entry name" value="MDMPI_N"/>
    <property type="match status" value="1"/>
</dbReference>
<dbReference type="STRING" id="380248.SAMN05216251_11793"/>
<keyword evidence="4" id="KW-1185">Reference proteome</keyword>
<dbReference type="Proteomes" id="UP000199323">
    <property type="component" value="Unassembled WGS sequence"/>
</dbReference>